<dbReference type="PANTHER" id="PTHR47197:SF3">
    <property type="entry name" value="DIHYDRO-HEME D1 DEHYDROGENASE"/>
    <property type="match status" value="1"/>
</dbReference>
<keyword evidence="1" id="KW-0732">Signal</keyword>
<dbReference type="OrthoDB" id="7286766at2"/>
<dbReference type="RefSeq" id="WP_136347678.1">
    <property type="nucleotide sequence ID" value="NZ_SSOC01000003.1"/>
</dbReference>
<sequence length="371" mass="39123">MPSAFLSLIRRCALGLAALTALPAHAASFGDAFYLFVSHPASSLITVIDTREDRIAGTLDAGLAPVQLEGSGDLAKLIAIDGRTPRIHLVELTTGRVVSVALDFVPRRVVLSPDRLKAAVFSPEEERFALVDLLFAVPLGPARRHPQLHDLLFDRWGRTLYVADAGGIERFDLDAGRPLGRIGPAGAVLGLYPSVSSRHLYARSADGAIHAVELEASATAAGPGSFAAGEGVARAYTNATGTRLFLPDSAQRRMSIVSPLTLETQATLPAAAGLGHVYSAWFDTVAFVPSAEGPAVLVYDQERAARDADIPLSGPGGRGTVTPDGRKFYLPIAGEPRLAVIDAEGRRLAKYLPLDAPPLAALMAVTFGICH</sequence>
<dbReference type="SUPFAM" id="SSF50969">
    <property type="entry name" value="YVTN repeat-like/Quinoprotein amine dehydrogenase"/>
    <property type="match status" value="1"/>
</dbReference>
<dbReference type="Gene3D" id="2.130.10.10">
    <property type="entry name" value="YVTN repeat-like/Quinoprotein amine dehydrogenase"/>
    <property type="match status" value="2"/>
</dbReference>
<gene>
    <name evidence="2" type="ORF">E6C76_07735</name>
</gene>
<dbReference type="InterPro" id="IPR015943">
    <property type="entry name" value="WD40/YVTN_repeat-like_dom_sf"/>
</dbReference>
<comment type="caution">
    <text evidence="2">The sequence shown here is derived from an EMBL/GenBank/DDBJ whole genome shotgun (WGS) entry which is preliminary data.</text>
</comment>
<dbReference type="PANTHER" id="PTHR47197">
    <property type="entry name" value="PROTEIN NIRF"/>
    <property type="match status" value="1"/>
</dbReference>
<keyword evidence="3" id="KW-1185">Reference proteome</keyword>
<evidence type="ECO:0000313" key="2">
    <source>
        <dbReference type="EMBL" id="THF65472.1"/>
    </source>
</evidence>
<evidence type="ECO:0000313" key="3">
    <source>
        <dbReference type="Proteomes" id="UP000308430"/>
    </source>
</evidence>
<accession>A0A4S4B0E5</accession>
<name>A0A4S4B0E5_9RHOO</name>
<feature type="signal peptide" evidence="1">
    <location>
        <begin position="1"/>
        <end position="26"/>
    </location>
</feature>
<dbReference type="AlphaFoldDB" id="A0A4S4B0E5"/>
<reference evidence="2 3" key="1">
    <citation type="submission" date="2019-04" db="EMBL/GenBank/DDBJ databases">
        <title>Azoarcus nasutitermitis sp. nov. isolated from termite nest.</title>
        <authorList>
            <person name="Lin S.-Y."/>
            <person name="Hameed A."/>
            <person name="Hsu Y.-H."/>
            <person name="Young C.-C."/>
        </authorList>
    </citation>
    <scope>NUCLEOTIDE SEQUENCE [LARGE SCALE GENOMIC DNA]</scope>
    <source>
        <strain evidence="2 3">CC-YHH838</strain>
    </source>
</reference>
<evidence type="ECO:0000256" key="1">
    <source>
        <dbReference type="SAM" id="SignalP"/>
    </source>
</evidence>
<feature type="chain" id="PRO_5020863660" evidence="1">
    <location>
        <begin position="27"/>
        <end position="371"/>
    </location>
</feature>
<organism evidence="2 3">
    <name type="scientific">Pseudothauera nasutitermitis</name>
    <dbReference type="NCBI Taxonomy" id="2565930"/>
    <lineage>
        <taxon>Bacteria</taxon>
        <taxon>Pseudomonadati</taxon>
        <taxon>Pseudomonadota</taxon>
        <taxon>Betaproteobacteria</taxon>
        <taxon>Rhodocyclales</taxon>
        <taxon>Zoogloeaceae</taxon>
        <taxon>Pseudothauera</taxon>
    </lineage>
</organism>
<protein>
    <submittedName>
        <fullName evidence="2">Uncharacterized protein</fullName>
    </submittedName>
</protein>
<dbReference type="EMBL" id="SSOC01000003">
    <property type="protein sequence ID" value="THF65472.1"/>
    <property type="molecule type" value="Genomic_DNA"/>
</dbReference>
<dbReference type="InterPro" id="IPR011044">
    <property type="entry name" value="Quino_amine_DH_bsu"/>
</dbReference>
<dbReference type="Proteomes" id="UP000308430">
    <property type="component" value="Unassembled WGS sequence"/>
</dbReference>
<proteinExistence type="predicted"/>
<dbReference type="InterPro" id="IPR051200">
    <property type="entry name" value="Host-pathogen_enzymatic-act"/>
</dbReference>